<accession>A0A9X2P2S5</accession>
<keyword evidence="3" id="KW-0808">Transferase</keyword>
<dbReference type="Pfam" id="PF00535">
    <property type="entry name" value="Glycos_transf_2"/>
    <property type="match status" value="1"/>
</dbReference>
<dbReference type="SUPFAM" id="SSF53448">
    <property type="entry name" value="Nucleotide-diphospho-sugar transferases"/>
    <property type="match status" value="1"/>
</dbReference>
<proteinExistence type="predicted"/>
<keyword evidence="10" id="KW-1185">Reference proteome</keyword>
<dbReference type="InterPro" id="IPR001173">
    <property type="entry name" value="Glyco_trans_2-like"/>
</dbReference>
<evidence type="ECO:0000256" key="7">
    <source>
        <dbReference type="ARBA" id="ARBA00023136"/>
    </source>
</evidence>
<dbReference type="CDD" id="cd04179">
    <property type="entry name" value="DPM_DPG-synthase_like"/>
    <property type="match status" value="1"/>
</dbReference>
<keyword evidence="2" id="KW-0328">Glycosyltransferase</keyword>
<reference evidence="9" key="1">
    <citation type="submission" date="2022-08" db="EMBL/GenBank/DDBJ databases">
        <authorList>
            <person name="Zhang D."/>
        </authorList>
    </citation>
    <scope>NUCLEOTIDE SEQUENCE</scope>
    <source>
        <strain evidence="9">XJ19-11</strain>
    </source>
</reference>
<keyword evidence="7" id="KW-0472">Membrane</keyword>
<dbReference type="PANTHER" id="PTHR48090:SF3">
    <property type="entry name" value="UNDECAPRENYL-PHOSPHATE 4-DEOXY-4-FORMAMIDO-L-ARABINOSE TRANSFERASE"/>
    <property type="match status" value="1"/>
</dbReference>
<evidence type="ECO:0000256" key="2">
    <source>
        <dbReference type="ARBA" id="ARBA00022676"/>
    </source>
</evidence>
<comment type="caution">
    <text evidence="9">The sequence shown here is derived from an EMBL/GenBank/DDBJ whole genome shotgun (WGS) entry which is preliminary data.</text>
</comment>
<dbReference type="InterPro" id="IPR029044">
    <property type="entry name" value="Nucleotide-diphossugar_trans"/>
</dbReference>
<dbReference type="GO" id="GO:0099621">
    <property type="term" value="F:undecaprenyl-phosphate 4-deoxy-4-formamido-L-arabinose transferase activity"/>
    <property type="evidence" value="ECO:0007669"/>
    <property type="project" value="TreeGrafter"/>
</dbReference>
<feature type="domain" description="Glycosyltransferase 2-like" evidence="8">
    <location>
        <begin position="5"/>
        <end position="141"/>
    </location>
</feature>
<evidence type="ECO:0000313" key="10">
    <source>
        <dbReference type="Proteomes" id="UP001142175"/>
    </source>
</evidence>
<evidence type="ECO:0000313" key="9">
    <source>
        <dbReference type="EMBL" id="MCR9013426.1"/>
    </source>
</evidence>
<sequence length="245" mass="28310">MNGITIIIPVFNEEGNILKIWSEVDHYRRKSKFEIFTLFVDDGSTDGSLSLIKEICTQNEGFGFISFETNKGLSAAIKAGFDYSKSKWVGYIDGDLQTSPRDFLKFENHLQSFNLMTGERQNRKDGIGKRISSSFANWIRNSLLKDGMKDTGCPLKIFNREFASKLPYFNGFHRFFPALTQIYGGRIKVIPVSHFPRTEGKSKFNTFNRMVQPLLDLILVYRLKKRKISYSVKEMHLSKTMVYHE</sequence>
<keyword evidence="4" id="KW-0812">Transmembrane</keyword>
<name>A0A9X2P2S5_9BACT</name>
<gene>
    <name evidence="9" type="ORF">NU887_00195</name>
</gene>
<evidence type="ECO:0000259" key="8">
    <source>
        <dbReference type="Pfam" id="PF00535"/>
    </source>
</evidence>
<dbReference type="RefSeq" id="WP_258421329.1">
    <property type="nucleotide sequence ID" value="NZ_JANSUY010000001.1"/>
</dbReference>
<dbReference type="PANTHER" id="PTHR48090">
    <property type="entry name" value="UNDECAPRENYL-PHOSPHATE 4-DEOXY-4-FORMAMIDO-L-ARABINOSE TRANSFERASE-RELATED"/>
    <property type="match status" value="1"/>
</dbReference>
<dbReference type="EMBL" id="JANSUY010000001">
    <property type="protein sequence ID" value="MCR9013426.1"/>
    <property type="molecule type" value="Genomic_DNA"/>
</dbReference>
<evidence type="ECO:0000256" key="6">
    <source>
        <dbReference type="ARBA" id="ARBA00022989"/>
    </source>
</evidence>
<protein>
    <submittedName>
        <fullName evidence="9">Glycosyltransferase family 2 protein</fullName>
    </submittedName>
</protein>
<evidence type="ECO:0000256" key="4">
    <source>
        <dbReference type="ARBA" id="ARBA00022692"/>
    </source>
</evidence>
<dbReference type="Gene3D" id="3.90.550.10">
    <property type="entry name" value="Spore Coat Polysaccharide Biosynthesis Protein SpsA, Chain A"/>
    <property type="match status" value="1"/>
</dbReference>
<keyword evidence="6" id="KW-1133">Transmembrane helix</keyword>
<organism evidence="9 10">
    <name type="scientific">Aquiflexum gelatinilyticum</name>
    <dbReference type="NCBI Taxonomy" id="2961943"/>
    <lineage>
        <taxon>Bacteria</taxon>
        <taxon>Pseudomonadati</taxon>
        <taxon>Bacteroidota</taxon>
        <taxon>Cytophagia</taxon>
        <taxon>Cytophagales</taxon>
        <taxon>Cyclobacteriaceae</taxon>
        <taxon>Aquiflexum</taxon>
    </lineage>
</organism>
<dbReference type="AlphaFoldDB" id="A0A9X2P2S5"/>
<evidence type="ECO:0000256" key="3">
    <source>
        <dbReference type="ARBA" id="ARBA00022679"/>
    </source>
</evidence>
<keyword evidence="5" id="KW-0448">Lipopolysaccharide biosynthesis</keyword>
<evidence type="ECO:0000256" key="5">
    <source>
        <dbReference type="ARBA" id="ARBA00022985"/>
    </source>
</evidence>
<dbReference type="InterPro" id="IPR050256">
    <property type="entry name" value="Glycosyltransferase_2"/>
</dbReference>
<evidence type="ECO:0000256" key="1">
    <source>
        <dbReference type="ARBA" id="ARBA00022475"/>
    </source>
</evidence>
<keyword evidence="1" id="KW-1003">Cell membrane</keyword>
<dbReference type="GO" id="GO:0009103">
    <property type="term" value="P:lipopolysaccharide biosynthetic process"/>
    <property type="evidence" value="ECO:0007669"/>
    <property type="project" value="UniProtKB-KW"/>
</dbReference>
<dbReference type="GO" id="GO:0005886">
    <property type="term" value="C:plasma membrane"/>
    <property type="evidence" value="ECO:0007669"/>
    <property type="project" value="TreeGrafter"/>
</dbReference>
<dbReference type="Proteomes" id="UP001142175">
    <property type="component" value="Unassembled WGS sequence"/>
</dbReference>